<dbReference type="OMA" id="NHFGNPC"/>
<evidence type="ECO:0000313" key="2">
    <source>
        <dbReference type="EMBL" id="EFO25423.1"/>
    </source>
</evidence>
<protein>
    <submittedName>
        <fullName evidence="2">PAN domain-containing protein</fullName>
    </submittedName>
</protein>
<feature type="domain" description="Apple" evidence="1">
    <location>
        <begin position="4"/>
        <end position="88"/>
    </location>
</feature>
<dbReference type="EMBL" id="JH712102">
    <property type="protein sequence ID" value="EFO25423.1"/>
    <property type="molecule type" value="Genomic_DNA"/>
</dbReference>
<dbReference type="AlphaFoldDB" id="A0A1S0U521"/>
<proteinExistence type="predicted"/>
<gene>
    <name evidence="2" type="ORF">LOAG_03068</name>
</gene>
<accession>A0A1S0U521</accession>
<dbReference type="InterPro" id="IPR003609">
    <property type="entry name" value="Pan_app"/>
</dbReference>
<sequence>MCKCFVEYTDRDMPISFKPYGVANDSYSSTEDQCLVTCLKDTRCKTVVYGLIGGRDVFTCELYEAVTLNQLIYAPNVNIYLPKRKTSCKVHYEHIQSLKILNRYNEITKRKMNYLTLFAQRNPFAFG</sequence>
<dbReference type="FunCoup" id="A0A1S0U521">
    <property type="interactions" value="229"/>
</dbReference>
<dbReference type="CTD" id="9940455"/>
<dbReference type="PROSITE" id="PS50948">
    <property type="entry name" value="PAN"/>
    <property type="match status" value="1"/>
</dbReference>
<name>A0A1S0U521_LOALO</name>
<dbReference type="RefSeq" id="XP_003138653.1">
    <property type="nucleotide sequence ID" value="XM_003138605.1"/>
</dbReference>
<reference evidence="2" key="1">
    <citation type="submission" date="2012-04" db="EMBL/GenBank/DDBJ databases">
        <title>The Genome Sequence of Loa loa.</title>
        <authorList>
            <consortium name="The Broad Institute Genome Sequencing Platform"/>
            <consortium name="Broad Institute Genome Sequencing Center for Infectious Disease"/>
            <person name="Nutman T.B."/>
            <person name="Fink D.L."/>
            <person name="Russ C."/>
            <person name="Young S."/>
            <person name="Zeng Q."/>
            <person name="Gargeya S."/>
            <person name="Alvarado L."/>
            <person name="Berlin A."/>
            <person name="Chapman S.B."/>
            <person name="Chen Z."/>
            <person name="Freedman E."/>
            <person name="Gellesch M."/>
            <person name="Goldberg J."/>
            <person name="Griggs A."/>
            <person name="Gujja S."/>
            <person name="Heilman E.R."/>
            <person name="Heiman D."/>
            <person name="Howarth C."/>
            <person name="Mehta T."/>
            <person name="Neiman D."/>
            <person name="Pearson M."/>
            <person name="Roberts A."/>
            <person name="Saif S."/>
            <person name="Shea T."/>
            <person name="Shenoy N."/>
            <person name="Sisk P."/>
            <person name="Stolte C."/>
            <person name="Sykes S."/>
            <person name="White J."/>
            <person name="Yandava C."/>
            <person name="Haas B."/>
            <person name="Henn M.R."/>
            <person name="Nusbaum C."/>
            <person name="Birren B."/>
        </authorList>
    </citation>
    <scope>NUCLEOTIDE SEQUENCE [LARGE SCALE GENOMIC DNA]</scope>
</reference>
<dbReference type="KEGG" id="loa:LOAG_03068"/>
<dbReference type="InParanoid" id="A0A1S0U521"/>
<dbReference type="OrthoDB" id="5802114at2759"/>
<evidence type="ECO:0000259" key="1">
    <source>
        <dbReference type="PROSITE" id="PS50948"/>
    </source>
</evidence>
<dbReference type="GeneID" id="9940455"/>
<organism evidence="2">
    <name type="scientific">Loa loa</name>
    <name type="common">Eye worm</name>
    <name type="synonym">Filaria loa</name>
    <dbReference type="NCBI Taxonomy" id="7209"/>
    <lineage>
        <taxon>Eukaryota</taxon>
        <taxon>Metazoa</taxon>
        <taxon>Ecdysozoa</taxon>
        <taxon>Nematoda</taxon>
        <taxon>Chromadorea</taxon>
        <taxon>Rhabditida</taxon>
        <taxon>Spirurina</taxon>
        <taxon>Spiruromorpha</taxon>
        <taxon>Filarioidea</taxon>
        <taxon>Onchocercidae</taxon>
        <taxon>Loa</taxon>
    </lineage>
</organism>